<feature type="compositionally biased region" description="Pro residues" evidence="2">
    <location>
        <begin position="161"/>
        <end position="215"/>
    </location>
</feature>
<evidence type="ECO:0000256" key="4">
    <source>
        <dbReference type="SAM" id="SignalP"/>
    </source>
</evidence>
<dbReference type="PANTHER" id="PTHR11889">
    <property type="entry name" value="HEDGEHOG"/>
    <property type="match status" value="1"/>
</dbReference>
<name>A0A9N8EA95_9STRA</name>
<evidence type="ECO:0000259" key="5">
    <source>
        <dbReference type="Pfam" id="PF01079"/>
    </source>
</evidence>
<gene>
    <name evidence="6" type="ORF">SEMRO_669_G184520.1</name>
</gene>
<dbReference type="PRINTS" id="PR00632">
    <property type="entry name" value="SONICHHOG"/>
</dbReference>
<evidence type="ECO:0000313" key="6">
    <source>
        <dbReference type="EMBL" id="CAB9514699.1"/>
    </source>
</evidence>
<dbReference type="EMBL" id="CAICTM010000668">
    <property type="protein sequence ID" value="CAB9514699.1"/>
    <property type="molecule type" value="Genomic_DNA"/>
</dbReference>
<dbReference type="AlphaFoldDB" id="A0A9N8EA95"/>
<dbReference type="InterPro" id="IPR050387">
    <property type="entry name" value="Hedgehog_Signaling"/>
</dbReference>
<keyword evidence="3" id="KW-0812">Transmembrane</keyword>
<comment type="caution">
    <text evidence="6">The sequence shown here is derived from an EMBL/GenBank/DDBJ whole genome shotgun (WGS) entry which is preliminary data.</text>
</comment>
<reference evidence="6" key="1">
    <citation type="submission" date="2020-06" db="EMBL/GenBank/DDBJ databases">
        <authorList>
            <consortium name="Plant Systems Biology data submission"/>
        </authorList>
    </citation>
    <scope>NUCLEOTIDE SEQUENCE</scope>
    <source>
        <strain evidence="6">D6</strain>
    </source>
</reference>
<evidence type="ECO:0000256" key="1">
    <source>
        <dbReference type="ARBA" id="ARBA00022473"/>
    </source>
</evidence>
<dbReference type="InterPro" id="IPR001767">
    <property type="entry name" value="Hedgehog_Hint"/>
</dbReference>
<feature type="chain" id="PRO_5040429124" evidence="4">
    <location>
        <begin position="26"/>
        <end position="515"/>
    </location>
</feature>
<dbReference type="OrthoDB" id="5212at2759"/>
<dbReference type="CDD" id="cd00081">
    <property type="entry name" value="Hint"/>
    <property type="match status" value="1"/>
</dbReference>
<evidence type="ECO:0000313" key="7">
    <source>
        <dbReference type="Proteomes" id="UP001153069"/>
    </source>
</evidence>
<feature type="signal peptide" evidence="4">
    <location>
        <begin position="1"/>
        <end position="25"/>
    </location>
</feature>
<dbReference type="Proteomes" id="UP001153069">
    <property type="component" value="Unassembled WGS sequence"/>
</dbReference>
<feature type="transmembrane region" description="Helical" evidence="3">
    <location>
        <begin position="479"/>
        <end position="501"/>
    </location>
</feature>
<accession>A0A9N8EA95</accession>
<keyword evidence="4" id="KW-0732">Signal</keyword>
<keyword evidence="1" id="KW-0217">Developmental protein</keyword>
<dbReference type="SUPFAM" id="SSF51294">
    <property type="entry name" value="Hedgehog/intein (Hint) domain"/>
    <property type="match status" value="1"/>
</dbReference>
<organism evidence="6 7">
    <name type="scientific">Seminavis robusta</name>
    <dbReference type="NCBI Taxonomy" id="568900"/>
    <lineage>
        <taxon>Eukaryota</taxon>
        <taxon>Sar</taxon>
        <taxon>Stramenopiles</taxon>
        <taxon>Ochrophyta</taxon>
        <taxon>Bacillariophyta</taxon>
        <taxon>Bacillariophyceae</taxon>
        <taxon>Bacillariophycidae</taxon>
        <taxon>Naviculales</taxon>
        <taxon>Naviculaceae</taxon>
        <taxon>Seminavis</taxon>
    </lineage>
</organism>
<keyword evidence="7" id="KW-1185">Reference proteome</keyword>
<dbReference type="GO" id="GO:0007267">
    <property type="term" value="P:cell-cell signaling"/>
    <property type="evidence" value="ECO:0007669"/>
    <property type="project" value="InterPro"/>
</dbReference>
<feature type="region of interest" description="Disordered" evidence="2">
    <location>
        <begin position="157"/>
        <end position="221"/>
    </location>
</feature>
<protein>
    <submittedName>
        <fullName evidence="6">Sonic hedgehog protein</fullName>
    </submittedName>
</protein>
<sequence length="515" mass="55858">MMRFLSSSLALFFSLGLSLLQTARGDAIQAGLCLTAPVNHQIRVFAEHDAGELSATPDAHITVIVNLINRYEFPATGYVNGVGVNNLPGCLGNWEAVGSCSNANTANNWVYFDVDFGDFCGETAWLNPDGPEQDPLKEGCSDVYDFISGFVTFGECYDTPEPTPGPTPAPTPVPTGTPDPTPGPVAGPTPGPVAVPTPPPSLRPTPNPTPFPTPAPTRTSSPPIPTCFSGESIVHVKRKGPVFMKDLHVGDEVLRGHPQHAGKISSAAAARFQSVYAFGHHHANLTTTYLQVHARAPEHNRVGPLELTHDHIVFVVLPDGEIRPQRADSLQPGDFLWHYNTATHDGQVAVVTAMQTIEKVGAYMPLTSDGSIVVNGILASNYVSIEETAPTIAKYAKRILGSEHALSHMWLSPLRLWCTHVSSCRSDDEEIIPWLLWGKRFAEDHNESSLFVQFVLGTVVVATFLCMCVIEWMLEPGGLFGGVWIGYSTLLLGCFLGYSYYQQLRMTNNSKLKIS</sequence>
<proteinExistence type="predicted"/>
<keyword evidence="3" id="KW-1133">Transmembrane helix</keyword>
<dbReference type="GO" id="GO:0016540">
    <property type="term" value="P:protein autoprocessing"/>
    <property type="evidence" value="ECO:0007669"/>
    <property type="project" value="InterPro"/>
</dbReference>
<feature type="domain" description="Hedgehog protein Hint" evidence="5">
    <location>
        <begin position="226"/>
        <end position="388"/>
    </location>
</feature>
<evidence type="ECO:0000256" key="2">
    <source>
        <dbReference type="SAM" id="MobiDB-lite"/>
    </source>
</evidence>
<dbReference type="Pfam" id="PF01079">
    <property type="entry name" value="Hint"/>
    <property type="match status" value="1"/>
</dbReference>
<dbReference type="InterPro" id="IPR036844">
    <property type="entry name" value="Hint_dom_sf"/>
</dbReference>
<dbReference type="PANTHER" id="PTHR11889:SF31">
    <property type="entry name" value="PROTEIN HEDGEHOG"/>
    <property type="match status" value="1"/>
</dbReference>
<evidence type="ECO:0000256" key="3">
    <source>
        <dbReference type="SAM" id="Phobius"/>
    </source>
</evidence>
<keyword evidence="3" id="KW-0472">Membrane</keyword>
<dbReference type="InterPro" id="IPR001657">
    <property type="entry name" value="Hedgehog"/>
</dbReference>
<dbReference type="Gene3D" id="2.170.16.10">
    <property type="entry name" value="Hedgehog/Intein (Hint) domain"/>
    <property type="match status" value="1"/>
</dbReference>
<feature type="transmembrane region" description="Helical" evidence="3">
    <location>
        <begin position="450"/>
        <end position="472"/>
    </location>
</feature>